<dbReference type="AlphaFoldDB" id="A0AAD7D8G2"/>
<evidence type="ECO:0000313" key="2">
    <source>
        <dbReference type="Proteomes" id="UP001221757"/>
    </source>
</evidence>
<name>A0AAD7D8G2_MYCRO</name>
<evidence type="ECO:0000313" key="1">
    <source>
        <dbReference type="EMBL" id="KAJ7683834.1"/>
    </source>
</evidence>
<gene>
    <name evidence="1" type="ORF">B0H17DRAFT_1204821</name>
</gene>
<proteinExistence type="predicted"/>
<comment type="caution">
    <text evidence="1">The sequence shown here is derived from an EMBL/GenBank/DDBJ whole genome shotgun (WGS) entry which is preliminary data.</text>
</comment>
<keyword evidence="2" id="KW-1185">Reference proteome</keyword>
<reference evidence="1" key="1">
    <citation type="submission" date="2023-03" db="EMBL/GenBank/DDBJ databases">
        <title>Massive genome expansion in bonnet fungi (Mycena s.s.) driven by repeated elements and novel gene families across ecological guilds.</title>
        <authorList>
            <consortium name="Lawrence Berkeley National Laboratory"/>
            <person name="Harder C.B."/>
            <person name="Miyauchi S."/>
            <person name="Viragh M."/>
            <person name="Kuo A."/>
            <person name="Thoen E."/>
            <person name="Andreopoulos B."/>
            <person name="Lu D."/>
            <person name="Skrede I."/>
            <person name="Drula E."/>
            <person name="Henrissat B."/>
            <person name="Morin E."/>
            <person name="Kohler A."/>
            <person name="Barry K."/>
            <person name="LaButti K."/>
            <person name="Morin E."/>
            <person name="Salamov A."/>
            <person name="Lipzen A."/>
            <person name="Mereny Z."/>
            <person name="Hegedus B."/>
            <person name="Baldrian P."/>
            <person name="Stursova M."/>
            <person name="Weitz H."/>
            <person name="Taylor A."/>
            <person name="Grigoriev I.V."/>
            <person name="Nagy L.G."/>
            <person name="Martin F."/>
            <person name="Kauserud H."/>
        </authorList>
    </citation>
    <scope>NUCLEOTIDE SEQUENCE</scope>
    <source>
        <strain evidence="1">CBHHK067</strain>
    </source>
</reference>
<dbReference type="Proteomes" id="UP001221757">
    <property type="component" value="Unassembled WGS sequence"/>
</dbReference>
<sequence length="291" mass="32828">MTSNQPLLPVELEMSIFDIAARSYPRFITTLMLVAWRVKLWVEPLLYRTLVVSRSAIEGHPNYPHPHSLKRGCKPTSPFQIHSESAAFLQQSVRNLYFSFDIPAEVAECILRPCSGVENLWITATSAPNTDLFRIISALPLKRLHCELTQLFYSQSQAPAQVDFALGYGYAQADLTHTMFSHLTHLELFDDPKDGLERWRGLALLPRLTHLALNNSKFLPLCPELLGTCKALKGHTCMGFGATDPRFVVIGCGEYMKDWQVGAHEGVDYWSRAEECVRLQLGYPTMQSNGE</sequence>
<protein>
    <submittedName>
        <fullName evidence="1">Uncharacterized protein</fullName>
    </submittedName>
</protein>
<dbReference type="EMBL" id="JARKIE010000104">
    <property type="protein sequence ID" value="KAJ7683834.1"/>
    <property type="molecule type" value="Genomic_DNA"/>
</dbReference>
<organism evidence="1 2">
    <name type="scientific">Mycena rosella</name>
    <name type="common">Pink bonnet</name>
    <name type="synonym">Agaricus rosellus</name>
    <dbReference type="NCBI Taxonomy" id="1033263"/>
    <lineage>
        <taxon>Eukaryota</taxon>
        <taxon>Fungi</taxon>
        <taxon>Dikarya</taxon>
        <taxon>Basidiomycota</taxon>
        <taxon>Agaricomycotina</taxon>
        <taxon>Agaricomycetes</taxon>
        <taxon>Agaricomycetidae</taxon>
        <taxon>Agaricales</taxon>
        <taxon>Marasmiineae</taxon>
        <taxon>Mycenaceae</taxon>
        <taxon>Mycena</taxon>
    </lineage>
</organism>
<accession>A0AAD7D8G2</accession>